<name>A0ACB8E7E9_9SAUR</name>
<accession>A0ACB8E7E9</accession>
<keyword evidence="2" id="KW-1185">Reference proteome</keyword>
<sequence length="126" mass="13743">MARAAAPTTKTKEERSEGATQLQCSEDEGMSRDPEGALTTAGHSASETTTRAVGTQTEPSLDANYKDLERRLAVVEKWMNRRKGRQEALLEKQRAAEKAGKPHGAASSRNKHQTFLTHLPAPLSCL</sequence>
<evidence type="ECO:0000313" key="1">
    <source>
        <dbReference type="EMBL" id="KAH7988247.1"/>
    </source>
</evidence>
<dbReference type="EMBL" id="CM037623">
    <property type="protein sequence ID" value="KAH7988247.1"/>
    <property type="molecule type" value="Genomic_DNA"/>
</dbReference>
<reference evidence="1" key="1">
    <citation type="submission" date="2021-08" db="EMBL/GenBank/DDBJ databases">
        <title>The first chromosome-level gecko genome reveals the dynamic sex chromosomes of Neotropical dwarf geckos (Sphaerodactylidae: Sphaerodactylus).</title>
        <authorList>
            <person name="Pinto B.J."/>
            <person name="Keating S.E."/>
            <person name="Gamble T."/>
        </authorList>
    </citation>
    <scope>NUCLEOTIDE SEQUENCE</scope>
    <source>
        <strain evidence="1">TG3544</strain>
    </source>
</reference>
<gene>
    <name evidence="1" type="ORF">K3G42_011647</name>
</gene>
<organism evidence="1 2">
    <name type="scientific">Sphaerodactylus townsendi</name>
    <dbReference type="NCBI Taxonomy" id="933632"/>
    <lineage>
        <taxon>Eukaryota</taxon>
        <taxon>Metazoa</taxon>
        <taxon>Chordata</taxon>
        <taxon>Craniata</taxon>
        <taxon>Vertebrata</taxon>
        <taxon>Euteleostomi</taxon>
        <taxon>Lepidosauria</taxon>
        <taxon>Squamata</taxon>
        <taxon>Bifurcata</taxon>
        <taxon>Gekkota</taxon>
        <taxon>Sphaerodactylidae</taxon>
        <taxon>Sphaerodactylus</taxon>
    </lineage>
</organism>
<protein>
    <submittedName>
        <fullName evidence="1">Uncharacterized protein</fullName>
    </submittedName>
</protein>
<proteinExistence type="predicted"/>
<comment type="caution">
    <text evidence="1">The sequence shown here is derived from an EMBL/GenBank/DDBJ whole genome shotgun (WGS) entry which is preliminary data.</text>
</comment>
<dbReference type="Proteomes" id="UP000827872">
    <property type="component" value="Linkage Group LG10"/>
</dbReference>
<evidence type="ECO:0000313" key="2">
    <source>
        <dbReference type="Proteomes" id="UP000827872"/>
    </source>
</evidence>